<dbReference type="Pfam" id="PF08544">
    <property type="entry name" value="GHMP_kinases_C"/>
    <property type="match status" value="1"/>
</dbReference>
<dbReference type="Gene3D" id="3.30.230.10">
    <property type="match status" value="1"/>
</dbReference>
<dbReference type="STRING" id="217511.GCA_001463845_00776"/>
<evidence type="ECO:0000256" key="2">
    <source>
        <dbReference type="ARBA" id="ARBA00012052"/>
    </source>
</evidence>
<keyword evidence="14" id="KW-1185">Reference proteome</keyword>
<dbReference type="GO" id="GO:0016114">
    <property type="term" value="P:terpenoid biosynthetic process"/>
    <property type="evidence" value="ECO:0007669"/>
    <property type="project" value="UniProtKB-UniRule"/>
</dbReference>
<feature type="domain" description="GHMP kinase N-terminal" evidence="11">
    <location>
        <begin position="74"/>
        <end position="152"/>
    </location>
</feature>
<dbReference type="HAMAP" id="MF_00061">
    <property type="entry name" value="IspE"/>
    <property type="match status" value="1"/>
</dbReference>
<dbReference type="eggNOG" id="COG1947">
    <property type="taxonomic scope" value="Bacteria"/>
</dbReference>
<keyword evidence="4 10" id="KW-0808">Transferase</keyword>
<dbReference type="Proteomes" id="UP000004310">
    <property type="component" value="Unassembled WGS sequence"/>
</dbReference>
<organism evidence="13 14">
    <name type="scientific">Fulvimarina pelagi HTCC2506</name>
    <dbReference type="NCBI Taxonomy" id="314231"/>
    <lineage>
        <taxon>Bacteria</taxon>
        <taxon>Pseudomonadati</taxon>
        <taxon>Pseudomonadota</taxon>
        <taxon>Alphaproteobacteria</taxon>
        <taxon>Hyphomicrobiales</taxon>
        <taxon>Aurantimonadaceae</taxon>
        <taxon>Fulvimarina</taxon>
    </lineage>
</organism>
<proteinExistence type="inferred from homology"/>
<evidence type="ECO:0000256" key="1">
    <source>
        <dbReference type="ARBA" id="ARBA00009684"/>
    </source>
</evidence>
<feature type="active site" evidence="10">
    <location>
        <position position="15"/>
    </location>
</feature>
<evidence type="ECO:0000256" key="6">
    <source>
        <dbReference type="ARBA" id="ARBA00022777"/>
    </source>
</evidence>
<dbReference type="NCBIfam" id="TIGR00154">
    <property type="entry name" value="ispE"/>
    <property type="match status" value="1"/>
</dbReference>
<evidence type="ECO:0000259" key="12">
    <source>
        <dbReference type="Pfam" id="PF08544"/>
    </source>
</evidence>
<dbReference type="InterPro" id="IPR004424">
    <property type="entry name" value="IspE"/>
</dbReference>
<keyword evidence="5 10" id="KW-0547">Nucleotide-binding</keyword>
<dbReference type="PANTHER" id="PTHR43527">
    <property type="entry name" value="4-DIPHOSPHOCYTIDYL-2-C-METHYL-D-ERYTHRITOL KINASE, CHLOROPLASTIC"/>
    <property type="match status" value="1"/>
</dbReference>
<keyword evidence="6 10" id="KW-0418">Kinase</keyword>
<comment type="similarity">
    <text evidence="1 10">Belongs to the GHMP kinase family. IspE subfamily.</text>
</comment>
<dbReference type="RefSeq" id="WP_007067160.1">
    <property type="nucleotide sequence ID" value="NZ_DS022272.1"/>
</dbReference>
<protein>
    <recommendedName>
        <fullName evidence="3 10">4-diphosphocytidyl-2-C-methyl-D-erythritol kinase</fullName>
        <shortName evidence="10">CMK</shortName>
        <ecNumber evidence="2 10">2.7.1.148</ecNumber>
    </recommendedName>
    <alternativeName>
        <fullName evidence="9 10">4-(cytidine-5'-diphospho)-2-C-methyl-D-erythritol kinase</fullName>
    </alternativeName>
</protein>
<dbReference type="SUPFAM" id="SSF54211">
    <property type="entry name" value="Ribosomal protein S5 domain 2-like"/>
    <property type="match status" value="1"/>
</dbReference>
<evidence type="ECO:0000256" key="9">
    <source>
        <dbReference type="ARBA" id="ARBA00032554"/>
    </source>
</evidence>
<comment type="pathway">
    <text evidence="10">Isoprenoid biosynthesis; isopentenyl diphosphate biosynthesis via DXP pathway; isopentenyl diphosphate from 1-deoxy-D-xylulose 5-phosphate: step 3/6.</text>
</comment>
<name>Q0G578_9HYPH</name>
<dbReference type="GO" id="GO:0019288">
    <property type="term" value="P:isopentenyl diphosphate biosynthetic process, methylerythritol 4-phosphate pathway"/>
    <property type="evidence" value="ECO:0007669"/>
    <property type="project" value="UniProtKB-UniRule"/>
</dbReference>
<evidence type="ECO:0000259" key="11">
    <source>
        <dbReference type="Pfam" id="PF00288"/>
    </source>
</evidence>
<comment type="catalytic activity">
    <reaction evidence="10">
        <text>4-CDP-2-C-methyl-D-erythritol + ATP = 4-CDP-2-C-methyl-D-erythritol 2-phosphate + ADP + H(+)</text>
        <dbReference type="Rhea" id="RHEA:18437"/>
        <dbReference type="ChEBI" id="CHEBI:15378"/>
        <dbReference type="ChEBI" id="CHEBI:30616"/>
        <dbReference type="ChEBI" id="CHEBI:57823"/>
        <dbReference type="ChEBI" id="CHEBI:57919"/>
        <dbReference type="ChEBI" id="CHEBI:456216"/>
        <dbReference type="EC" id="2.7.1.148"/>
    </reaction>
</comment>
<comment type="function">
    <text evidence="10">Catalyzes the phosphorylation of the position 2 hydroxy group of 4-diphosphocytidyl-2C-methyl-D-erythritol.</text>
</comment>
<evidence type="ECO:0000256" key="4">
    <source>
        <dbReference type="ARBA" id="ARBA00022679"/>
    </source>
</evidence>
<accession>Q0G578</accession>
<dbReference type="EC" id="2.7.1.148" evidence="2 10"/>
<dbReference type="GO" id="GO:0005524">
    <property type="term" value="F:ATP binding"/>
    <property type="evidence" value="ECO:0007669"/>
    <property type="project" value="UniProtKB-UniRule"/>
</dbReference>
<dbReference type="UniPathway" id="UPA00056">
    <property type="reaction ID" value="UER00094"/>
</dbReference>
<keyword evidence="7 10" id="KW-0067">ATP-binding</keyword>
<dbReference type="InterPro" id="IPR006204">
    <property type="entry name" value="GHMP_kinase_N_dom"/>
</dbReference>
<dbReference type="HOGENOM" id="CLU_053057_1_0_5"/>
<comment type="caution">
    <text evidence="13">The sequence shown here is derived from an EMBL/GenBank/DDBJ whole genome shotgun (WGS) entry which is preliminary data.</text>
</comment>
<dbReference type="Pfam" id="PF00288">
    <property type="entry name" value="GHMP_kinases_N"/>
    <property type="match status" value="1"/>
</dbReference>
<feature type="binding site" evidence="10">
    <location>
        <begin position="105"/>
        <end position="115"/>
    </location>
    <ligand>
        <name>ATP</name>
        <dbReference type="ChEBI" id="CHEBI:30616"/>
    </ligand>
</feature>
<evidence type="ECO:0000256" key="3">
    <source>
        <dbReference type="ARBA" id="ARBA00017473"/>
    </source>
</evidence>
<dbReference type="PIRSF" id="PIRSF010376">
    <property type="entry name" value="IspE"/>
    <property type="match status" value="1"/>
</dbReference>
<dbReference type="NCBIfam" id="NF011202">
    <property type="entry name" value="PRK14608.1"/>
    <property type="match status" value="1"/>
</dbReference>
<evidence type="ECO:0000256" key="7">
    <source>
        <dbReference type="ARBA" id="ARBA00022840"/>
    </source>
</evidence>
<evidence type="ECO:0000313" key="13">
    <source>
        <dbReference type="EMBL" id="EAU43186.1"/>
    </source>
</evidence>
<evidence type="ECO:0000313" key="14">
    <source>
        <dbReference type="Proteomes" id="UP000004310"/>
    </source>
</evidence>
<feature type="active site" evidence="10">
    <location>
        <position position="145"/>
    </location>
</feature>
<dbReference type="InterPro" id="IPR020568">
    <property type="entry name" value="Ribosomal_Su5_D2-typ_SF"/>
</dbReference>
<dbReference type="PANTHER" id="PTHR43527:SF2">
    <property type="entry name" value="4-DIPHOSPHOCYTIDYL-2-C-METHYL-D-ERYTHRITOL KINASE, CHLOROPLASTIC"/>
    <property type="match status" value="1"/>
</dbReference>
<dbReference type="AlphaFoldDB" id="Q0G578"/>
<dbReference type="EMBL" id="AATP01000001">
    <property type="protein sequence ID" value="EAU43186.1"/>
    <property type="molecule type" value="Genomic_DNA"/>
</dbReference>
<dbReference type="Gene3D" id="3.30.70.890">
    <property type="entry name" value="GHMP kinase, C-terminal domain"/>
    <property type="match status" value="1"/>
</dbReference>
<dbReference type="InterPro" id="IPR013750">
    <property type="entry name" value="GHMP_kinase_C_dom"/>
</dbReference>
<gene>
    <name evidence="10" type="primary">ispE</name>
    <name evidence="13" type="ORF">FP2506_10091</name>
</gene>
<sequence length="290" mass="30626">MNANLFEDCIAAPAKINLALHVVGRQQDGYHLLESVAVFTERVADWLSVQPAVEDRLIVEGPFAAGVPTDHRNIVLRALVFTRGHARKAGVDVPPLLIRLTKMLPHGAGIGGGSADAAALLRHLGTLSPTLPETLAESAAELGADVPMCLHSRPLVARGIGEALEEISIKQMPAMLLVNPGRPVATPSVFGALQNRENAPLPTIPDNGFSSASDLLGWLRNTRNDLEETAKAIEPSIGEALAGLQRTGAAFARMSGSGSTVFGLYDNAHEAQDAAAAIVRDQPNWWVAVA</sequence>
<evidence type="ECO:0000256" key="10">
    <source>
        <dbReference type="HAMAP-Rule" id="MF_00061"/>
    </source>
</evidence>
<evidence type="ECO:0000256" key="8">
    <source>
        <dbReference type="ARBA" id="ARBA00023229"/>
    </source>
</evidence>
<feature type="domain" description="GHMP kinase C-terminal" evidence="12">
    <location>
        <begin position="219"/>
        <end position="278"/>
    </location>
</feature>
<keyword evidence="8 10" id="KW-0414">Isoprene biosynthesis</keyword>
<evidence type="ECO:0000256" key="5">
    <source>
        <dbReference type="ARBA" id="ARBA00022741"/>
    </source>
</evidence>
<dbReference type="GO" id="GO:0050515">
    <property type="term" value="F:4-(cytidine 5'-diphospho)-2-C-methyl-D-erythritol kinase activity"/>
    <property type="evidence" value="ECO:0007669"/>
    <property type="project" value="UniProtKB-UniRule"/>
</dbReference>
<dbReference type="InterPro" id="IPR036554">
    <property type="entry name" value="GHMP_kinase_C_sf"/>
</dbReference>
<dbReference type="SUPFAM" id="SSF55060">
    <property type="entry name" value="GHMP Kinase, C-terminal domain"/>
    <property type="match status" value="1"/>
</dbReference>
<reference evidence="13 14" key="1">
    <citation type="journal article" date="2010" name="J. Bacteriol.">
        <title>Genome sequence of Fulvimarina pelagi HTCC2506T, a Mn(II)-oxidizing alphaproteobacterium possessing an aerobic anoxygenic photosynthetic gene cluster and Xanthorhodopsin.</title>
        <authorList>
            <person name="Kang I."/>
            <person name="Oh H.M."/>
            <person name="Lim S.I."/>
            <person name="Ferriera S."/>
            <person name="Giovannoni S.J."/>
            <person name="Cho J.C."/>
        </authorList>
    </citation>
    <scope>NUCLEOTIDE SEQUENCE [LARGE SCALE GENOMIC DNA]</scope>
    <source>
        <strain evidence="13 14">HTCC2506</strain>
    </source>
</reference>
<dbReference type="InterPro" id="IPR014721">
    <property type="entry name" value="Ribsml_uS5_D2-typ_fold_subgr"/>
</dbReference>